<protein>
    <submittedName>
        <fullName evidence="2">Uncharacterized protein</fullName>
    </submittedName>
</protein>
<dbReference type="Proteomes" id="UP001215598">
    <property type="component" value="Unassembled WGS sequence"/>
</dbReference>
<comment type="caution">
    <text evidence="2">The sequence shown here is derived from an EMBL/GenBank/DDBJ whole genome shotgun (WGS) entry which is preliminary data.</text>
</comment>
<name>A0AAD7GPD3_9AGAR</name>
<evidence type="ECO:0000256" key="1">
    <source>
        <dbReference type="SAM" id="MobiDB-lite"/>
    </source>
</evidence>
<organism evidence="2 3">
    <name type="scientific">Mycena metata</name>
    <dbReference type="NCBI Taxonomy" id="1033252"/>
    <lineage>
        <taxon>Eukaryota</taxon>
        <taxon>Fungi</taxon>
        <taxon>Dikarya</taxon>
        <taxon>Basidiomycota</taxon>
        <taxon>Agaricomycotina</taxon>
        <taxon>Agaricomycetes</taxon>
        <taxon>Agaricomycetidae</taxon>
        <taxon>Agaricales</taxon>
        <taxon>Marasmiineae</taxon>
        <taxon>Mycenaceae</taxon>
        <taxon>Mycena</taxon>
    </lineage>
</organism>
<feature type="compositionally biased region" description="Polar residues" evidence="1">
    <location>
        <begin position="119"/>
        <end position="129"/>
    </location>
</feature>
<sequence>MSAHSSKCFGFRADGKELNEKLLTSSERVESPRTPFAPIFVFRVAECRSIYRQWEGVQSISCVLGYNLTILGIQNRRAVASEGTLRRGVQYQREVSLLWAHKSKLPGSIRVGRPRFESQRPTTFTNGRNDSLRRTPVDAEVSHPPTQLVSRGRFSNCSMQWSSHSSRGGPNDNSRPLVHAKRTVTQGLYVALECVSTSTFMHVVPGLHVSETS</sequence>
<evidence type="ECO:0000313" key="2">
    <source>
        <dbReference type="EMBL" id="KAJ7700902.1"/>
    </source>
</evidence>
<dbReference type="EMBL" id="JARKIB010000547">
    <property type="protein sequence ID" value="KAJ7700902.1"/>
    <property type="molecule type" value="Genomic_DNA"/>
</dbReference>
<accession>A0AAD7GPD3</accession>
<proteinExistence type="predicted"/>
<evidence type="ECO:0000313" key="3">
    <source>
        <dbReference type="Proteomes" id="UP001215598"/>
    </source>
</evidence>
<feature type="region of interest" description="Disordered" evidence="1">
    <location>
        <begin position="110"/>
        <end position="151"/>
    </location>
</feature>
<gene>
    <name evidence="2" type="ORF">B0H16DRAFT_1642062</name>
</gene>
<feature type="compositionally biased region" description="Basic and acidic residues" evidence="1">
    <location>
        <begin position="130"/>
        <end position="141"/>
    </location>
</feature>
<reference evidence="2" key="1">
    <citation type="submission" date="2023-03" db="EMBL/GenBank/DDBJ databases">
        <title>Massive genome expansion in bonnet fungi (Mycena s.s.) driven by repeated elements and novel gene families across ecological guilds.</title>
        <authorList>
            <consortium name="Lawrence Berkeley National Laboratory"/>
            <person name="Harder C.B."/>
            <person name="Miyauchi S."/>
            <person name="Viragh M."/>
            <person name="Kuo A."/>
            <person name="Thoen E."/>
            <person name="Andreopoulos B."/>
            <person name="Lu D."/>
            <person name="Skrede I."/>
            <person name="Drula E."/>
            <person name="Henrissat B."/>
            <person name="Morin E."/>
            <person name="Kohler A."/>
            <person name="Barry K."/>
            <person name="LaButti K."/>
            <person name="Morin E."/>
            <person name="Salamov A."/>
            <person name="Lipzen A."/>
            <person name="Mereny Z."/>
            <person name="Hegedus B."/>
            <person name="Baldrian P."/>
            <person name="Stursova M."/>
            <person name="Weitz H."/>
            <person name="Taylor A."/>
            <person name="Grigoriev I.V."/>
            <person name="Nagy L.G."/>
            <person name="Martin F."/>
            <person name="Kauserud H."/>
        </authorList>
    </citation>
    <scope>NUCLEOTIDE SEQUENCE</scope>
    <source>
        <strain evidence="2">CBHHK182m</strain>
    </source>
</reference>
<keyword evidence="3" id="KW-1185">Reference proteome</keyword>
<dbReference type="AlphaFoldDB" id="A0AAD7GPD3"/>